<evidence type="ECO:0000256" key="2">
    <source>
        <dbReference type="SAM" id="MobiDB-lite"/>
    </source>
</evidence>
<protein>
    <submittedName>
        <fullName evidence="5">Amino acid ABC transporter substrate-binding protein</fullName>
    </submittedName>
</protein>
<proteinExistence type="predicted"/>
<keyword evidence="1" id="KW-0732">Signal</keyword>
<gene>
    <name evidence="5" type="ORF">FYK34_03200</name>
</gene>
<dbReference type="Proteomes" id="UP000322079">
    <property type="component" value="Chromosome"/>
</dbReference>
<feature type="compositionally biased region" description="Basic and acidic residues" evidence="2">
    <location>
        <begin position="22"/>
        <end position="33"/>
    </location>
</feature>
<keyword evidence="3" id="KW-1133">Transmembrane helix</keyword>
<dbReference type="InterPro" id="IPR001638">
    <property type="entry name" value="Solute-binding_3/MltF_N"/>
</dbReference>
<evidence type="ECO:0000313" key="6">
    <source>
        <dbReference type="Proteomes" id="UP000322079"/>
    </source>
</evidence>
<dbReference type="Pfam" id="PF00497">
    <property type="entry name" value="SBP_bac_3"/>
    <property type="match status" value="1"/>
</dbReference>
<dbReference type="AlphaFoldDB" id="A0A5C1DFA8"/>
<keyword evidence="3" id="KW-0812">Transmembrane</keyword>
<dbReference type="EMBL" id="CP043473">
    <property type="protein sequence ID" value="QEL54639.1"/>
    <property type="molecule type" value="Genomic_DNA"/>
</dbReference>
<name>A0A5C1DFA8_9NEIS</name>
<organism evidence="5 6">
    <name type="scientific">Chromobacterium paludis</name>
    <dbReference type="NCBI Taxonomy" id="2605945"/>
    <lineage>
        <taxon>Bacteria</taxon>
        <taxon>Pseudomonadati</taxon>
        <taxon>Pseudomonadota</taxon>
        <taxon>Betaproteobacteria</taxon>
        <taxon>Neisseriales</taxon>
        <taxon>Chromobacteriaceae</taxon>
        <taxon>Chromobacterium</taxon>
    </lineage>
</organism>
<feature type="transmembrane region" description="Helical" evidence="3">
    <location>
        <begin position="69"/>
        <end position="87"/>
    </location>
</feature>
<keyword evidence="6" id="KW-1185">Reference proteome</keyword>
<dbReference type="SMART" id="SM00062">
    <property type="entry name" value="PBPb"/>
    <property type="match status" value="1"/>
</dbReference>
<reference evidence="5 6" key="1">
    <citation type="submission" date="2019-08" db="EMBL/GenBank/DDBJ databases">
        <title>Chromobacterium paludis, a novel bacterium isolated from a Maryland marsh pond.</title>
        <authorList>
            <person name="Blackburn M.B."/>
            <person name="Gundersen-Rindal D.E."/>
        </authorList>
    </citation>
    <scope>NUCLEOTIDE SEQUENCE [LARGE SCALE GENOMIC DNA]</scope>
    <source>
        <strain evidence="6">IIBBL 257-1</strain>
    </source>
</reference>
<evidence type="ECO:0000313" key="5">
    <source>
        <dbReference type="EMBL" id="QEL54639.1"/>
    </source>
</evidence>
<evidence type="ECO:0000256" key="3">
    <source>
        <dbReference type="SAM" id="Phobius"/>
    </source>
</evidence>
<sequence length="327" mass="36607">MTAPRDRQPRLAPPWAGNSGKETSRHGELPDRRPAKKPARCAGNQASARGGAQRRPRAKPQIERRMMRSFALLLLVMPLFAAAATRVDIALEDADNRPFEYRDDLGRLTGFHIELIRAAAQRLDWDLTFLAVPWARAEAMLADGRVNAVSYMAAAEKRKGYAMFLPGNQLHLQQIGLFGMAERIKRMAMPSALPDIARQYRVGAAKNYFYGAEINTLIDKDNVIDHHAQNITQLMQMMAAGRYDLALATAGALQQLEHENAKLATQIRRLPGIAFEQTPIYLAFSNKGNSPKLAADFARAYAELRQGAYYRQLVAKYQVADMLPNFR</sequence>
<dbReference type="SUPFAM" id="SSF53850">
    <property type="entry name" value="Periplasmic binding protein-like II"/>
    <property type="match status" value="1"/>
</dbReference>
<dbReference type="PANTHER" id="PTHR35936">
    <property type="entry name" value="MEMBRANE-BOUND LYTIC MUREIN TRANSGLYCOSYLASE F"/>
    <property type="match status" value="1"/>
</dbReference>
<feature type="region of interest" description="Disordered" evidence="2">
    <location>
        <begin position="1"/>
        <end position="61"/>
    </location>
</feature>
<feature type="domain" description="Solute-binding protein family 3/N-terminal" evidence="4">
    <location>
        <begin position="86"/>
        <end position="321"/>
    </location>
</feature>
<evidence type="ECO:0000256" key="1">
    <source>
        <dbReference type="ARBA" id="ARBA00022729"/>
    </source>
</evidence>
<dbReference type="KEGG" id="chrm:FYK34_03200"/>
<evidence type="ECO:0000259" key="4">
    <source>
        <dbReference type="SMART" id="SM00062"/>
    </source>
</evidence>
<dbReference type="Gene3D" id="3.40.190.10">
    <property type="entry name" value="Periplasmic binding protein-like II"/>
    <property type="match status" value="2"/>
</dbReference>
<accession>A0A5C1DFA8</accession>
<dbReference type="PANTHER" id="PTHR35936:SF25">
    <property type="entry name" value="ABC TRANSPORTER SUBSTRATE-BINDING PROTEIN"/>
    <property type="match status" value="1"/>
</dbReference>
<keyword evidence="3" id="KW-0472">Membrane</keyword>